<evidence type="ECO:0008006" key="4">
    <source>
        <dbReference type="Google" id="ProtNLM"/>
    </source>
</evidence>
<dbReference type="RefSeq" id="XP_024341049.1">
    <property type="nucleotide sequence ID" value="XM_024480570.1"/>
</dbReference>
<gene>
    <name evidence="2" type="ORF">POSPLADRAFT_1054872</name>
</gene>
<reference evidence="2 3" key="1">
    <citation type="submission" date="2017-04" db="EMBL/GenBank/DDBJ databases">
        <title>Genome Sequence of the Model Brown-Rot Fungus Postia placenta SB12.</title>
        <authorList>
            <consortium name="DOE Joint Genome Institute"/>
            <person name="Gaskell J."/>
            <person name="Kersten P."/>
            <person name="Larrondo L.F."/>
            <person name="Canessa P."/>
            <person name="Martinez D."/>
            <person name="Hibbett D."/>
            <person name="Schmoll M."/>
            <person name="Kubicek C.P."/>
            <person name="Martinez A.T."/>
            <person name="Yadav J."/>
            <person name="Master E."/>
            <person name="Magnuson J.K."/>
            <person name="James T."/>
            <person name="Yaver D."/>
            <person name="Berka R."/>
            <person name="Labutti K."/>
            <person name="Lipzen A."/>
            <person name="Aerts A."/>
            <person name="Barry K."/>
            <person name="Henrissat B."/>
            <person name="Blanchette R."/>
            <person name="Grigoriev I."/>
            <person name="Cullen D."/>
        </authorList>
    </citation>
    <scope>NUCLEOTIDE SEQUENCE [LARGE SCALE GENOMIC DNA]</scope>
    <source>
        <strain evidence="2 3">MAD-698-R-SB12</strain>
    </source>
</reference>
<dbReference type="STRING" id="670580.A0A1X6N6L5"/>
<protein>
    <recommendedName>
        <fullName evidence="4">Glycopeptide</fullName>
    </recommendedName>
</protein>
<dbReference type="OrthoDB" id="3342934at2759"/>
<dbReference type="Proteomes" id="UP000194127">
    <property type="component" value="Unassembled WGS sequence"/>
</dbReference>
<dbReference type="GeneID" id="36325520"/>
<organism evidence="2 3">
    <name type="scientific">Postia placenta MAD-698-R-SB12</name>
    <dbReference type="NCBI Taxonomy" id="670580"/>
    <lineage>
        <taxon>Eukaryota</taxon>
        <taxon>Fungi</taxon>
        <taxon>Dikarya</taxon>
        <taxon>Basidiomycota</taxon>
        <taxon>Agaricomycotina</taxon>
        <taxon>Agaricomycetes</taxon>
        <taxon>Polyporales</taxon>
        <taxon>Adustoporiaceae</taxon>
        <taxon>Rhodonia</taxon>
    </lineage>
</organism>
<evidence type="ECO:0000256" key="1">
    <source>
        <dbReference type="SAM" id="SignalP"/>
    </source>
</evidence>
<proteinExistence type="predicted"/>
<evidence type="ECO:0000313" key="2">
    <source>
        <dbReference type="EMBL" id="OSX64255.1"/>
    </source>
</evidence>
<evidence type="ECO:0000313" key="3">
    <source>
        <dbReference type="Proteomes" id="UP000194127"/>
    </source>
</evidence>
<keyword evidence="1" id="KW-0732">Signal</keyword>
<keyword evidence="3" id="KW-1185">Reference proteome</keyword>
<feature type="chain" id="PRO_5010880755" description="Glycopeptide" evidence="1">
    <location>
        <begin position="22"/>
        <end position="155"/>
    </location>
</feature>
<sequence length="155" mass="16163">MLSELTTFALAVALAFVQVNAESHTVTFNNRCGYGTPYLRASNGAVLSTGGSYTSNGALVGAIAYLQTGSCGNNGEECTLIETTLRNGYSSTDISLIPPHEFSVTSGFGYYDGCDGAGADCTYGGCPDAFYTPDQTWVQVGCPDANVNLAITFCD</sequence>
<dbReference type="AlphaFoldDB" id="A0A1X6N6L5"/>
<feature type="signal peptide" evidence="1">
    <location>
        <begin position="1"/>
        <end position="21"/>
    </location>
</feature>
<name>A0A1X6N6L5_9APHY</name>
<accession>A0A1X6N6L5</accession>
<dbReference type="EMBL" id="KZ110594">
    <property type="protein sequence ID" value="OSX64255.1"/>
    <property type="molecule type" value="Genomic_DNA"/>
</dbReference>